<dbReference type="OrthoDB" id="432292at2759"/>
<proteinExistence type="predicted"/>
<dbReference type="STRING" id="1064592.G0VDQ2"/>
<dbReference type="UniPathway" id="UPA00378"/>
<keyword evidence="6 7" id="KW-0472">Membrane</keyword>
<keyword evidence="3 8" id="KW-0732">Signal</keyword>
<feature type="signal peptide" evidence="8">
    <location>
        <begin position="1"/>
        <end position="20"/>
    </location>
</feature>
<dbReference type="KEGG" id="ncs:NCAS_0D01100"/>
<feature type="domain" description="Ribophorin II C-terminal" evidence="9">
    <location>
        <begin position="171"/>
        <end position="269"/>
    </location>
</feature>
<dbReference type="PANTHER" id="PTHR12640:SF0">
    <property type="entry name" value="DOLICHYL-DIPHOSPHOOLIGOSACCHARIDE--PROTEIN GLYCOSYLTRANSFERASE SUBUNIT 2"/>
    <property type="match status" value="1"/>
</dbReference>
<dbReference type="OMA" id="SIVTHYV"/>
<sequence>MQLSVLSVAALAFLQPAVNAFKVEDARVSDIDLGTIDSSFSPLEAPIAVTKIDEEIEFQFTLKNQEEEPAQISLLLGNPDRHLETAYTPEVTIAKDDLECKFTIPISQLKPALLNEANDFLTASLIIADDNTHNENIFVSVFKLDLQLPESALHYDSPERFGPKKELRYTFAEPPKTVNSMLALIVVSIIVVSTFALVITWVSSGSISFNNLPADIDSIYFLGFLTSIVGFEYAFVQYYLGKSIFDTLHVSFYLAALGLWIGTKFLRTFGKTI</sequence>
<evidence type="ECO:0000313" key="10">
    <source>
        <dbReference type="EMBL" id="CCC69691.1"/>
    </source>
</evidence>
<dbReference type="InterPro" id="IPR056790">
    <property type="entry name" value="Ribophorin_II_C"/>
</dbReference>
<evidence type="ECO:0000256" key="1">
    <source>
        <dbReference type="ARBA" id="ARBA00004477"/>
    </source>
</evidence>
<evidence type="ECO:0000256" key="4">
    <source>
        <dbReference type="ARBA" id="ARBA00022824"/>
    </source>
</evidence>
<dbReference type="Pfam" id="PF25147">
    <property type="entry name" value="Ribophorin_II_C"/>
    <property type="match status" value="1"/>
</dbReference>
<name>G0VDQ2_NAUCA</name>
<feature type="transmembrane region" description="Helical" evidence="7">
    <location>
        <begin position="219"/>
        <end position="240"/>
    </location>
</feature>
<dbReference type="GO" id="GO:0005198">
    <property type="term" value="F:structural molecule activity"/>
    <property type="evidence" value="ECO:0007669"/>
    <property type="project" value="EnsemblFungi"/>
</dbReference>
<keyword evidence="4" id="KW-0256">Endoplasmic reticulum</keyword>
<evidence type="ECO:0000256" key="2">
    <source>
        <dbReference type="ARBA" id="ARBA00022692"/>
    </source>
</evidence>
<evidence type="ECO:0000259" key="9">
    <source>
        <dbReference type="Pfam" id="PF25147"/>
    </source>
</evidence>
<dbReference type="AlphaFoldDB" id="G0VDQ2"/>
<dbReference type="eggNOG" id="KOG2447">
    <property type="taxonomic scope" value="Eukaryota"/>
</dbReference>
<dbReference type="Proteomes" id="UP000001640">
    <property type="component" value="Chromosome 4"/>
</dbReference>
<evidence type="ECO:0000256" key="3">
    <source>
        <dbReference type="ARBA" id="ARBA00022729"/>
    </source>
</evidence>
<evidence type="ECO:0000256" key="5">
    <source>
        <dbReference type="ARBA" id="ARBA00022989"/>
    </source>
</evidence>
<dbReference type="GO" id="GO:0008250">
    <property type="term" value="C:oligosaccharyltransferase complex"/>
    <property type="evidence" value="ECO:0007669"/>
    <property type="project" value="EnsemblFungi"/>
</dbReference>
<evidence type="ECO:0000313" key="11">
    <source>
        <dbReference type="Proteomes" id="UP000001640"/>
    </source>
</evidence>
<dbReference type="RefSeq" id="XP_003676054.1">
    <property type="nucleotide sequence ID" value="XM_003676006.1"/>
</dbReference>
<reference key="2">
    <citation type="submission" date="2011-08" db="EMBL/GenBank/DDBJ databases">
        <title>Genome sequence of Naumovozyma castellii.</title>
        <authorList>
            <person name="Gordon J.L."/>
            <person name="Armisen D."/>
            <person name="Proux-Wera E."/>
            <person name="OhEigeartaigh S.S."/>
            <person name="Byrne K.P."/>
            <person name="Wolfe K.H."/>
        </authorList>
    </citation>
    <scope>NUCLEOTIDE SEQUENCE</scope>
    <source>
        <strain>Type strain:CBS 4309</strain>
    </source>
</reference>
<gene>
    <name evidence="10" type="primary">NCAS0D01100</name>
    <name evidence="10" type="ordered locus">NCAS_0D01100</name>
</gene>
<feature type="transmembrane region" description="Helical" evidence="7">
    <location>
        <begin position="181"/>
        <end position="207"/>
    </location>
</feature>
<dbReference type="GO" id="GO:0006487">
    <property type="term" value="P:protein N-linked glycosylation"/>
    <property type="evidence" value="ECO:0007669"/>
    <property type="project" value="EnsemblFungi"/>
</dbReference>
<dbReference type="PANTHER" id="PTHR12640">
    <property type="entry name" value="RIBOPHORIN II"/>
    <property type="match status" value="1"/>
</dbReference>
<evidence type="ECO:0000256" key="6">
    <source>
        <dbReference type="ARBA" id="ARBA00023136"/>
    </source>
</evidence>
<protein>
    <recommendedName>
        <fullName evidence="9">Ribophorin II C-terminal domain-containing protein</fullName>
    </recommendedName>
</protein>
<dbReference type="InterPro" id="IPR008814">
    <property type="entry name" value="Swp1"/>
</dbReference>
<comment type="subcellular location">
    <subcellularLocation>
        <location evidence="1">Endoplasmic reticulum membrane</location>
        <topology evidence="1">Multi-pass membrane protein</topology>
    </subcellularLocation>
</comment>
<reference evidence="10 11" key="1">
    <citation type="journal article" date="2011" name="Proc. Natl. Acad. Sci. U.S.A.">
        <title>Evolutionary erosion of yeast sex chromosomes by mating-type switching accidents.</title>
        <authorList>
            <person name="Gordon J.L."/>
            <person name="Armisen D."/>
            <person name="Proux-Wera E."/>
            <person name="Oheigeartaigh S.S."/>
            <person name="Byrne K.P."/>
            <person name="Wolfe K.H."/>
        </authorList>
    </citation>
    <scope>NUCLEOTIDE SEQUENCE [LARGE SCALE GENOMIC DNA]</scope>
    <source>
        <strain evidence="11">ATCC 76901 / BCRC 22586 / CBS 4309 / NBRC 1992 / NRRL Y-12630</strain>
    </source>
</reference>
<feature type="chain" id="PRO_5044320222" description="Ribophorin II C-terminal domain-containing protein" evidence="8">
    <location>
        <begin position="21"/>
        <end position="273"/>
    </location>
</feature>
<keyword evidence="11" id="KW-1185">Reference proteome</keyword>
<keyword evidence="5 7" id="KW-1133">Transmembrane helix</keyword>
<dbReference type="GeneID" id="96903299"/>
<feature type="transmembrane region" description="Helical" evidence="7">
    <location>
        <begin position="252"/>
        <end position="270"/>
    </location>
</feature>
<evidence type="ECO:0000256" key="8">
    <source>
        <dbReference type="SAM" id="SignalP"/>
    </source>
</evidence>
<dbReference type="InParanoid" id="G0VDQ2"/>
<organism evidence="10 11">
    <name type="scientific">Naumovozyma castellii</name>
    <name type="common">Yeast</name>
    <name type="synonym">Saccharomyces castellii</name>
    <dbReference type="NCBI Taxonomy" id="27288"/>
    <lineage>
        <taxon>Eukaryota</taxon>
        <taxon>Fungi</taxon>
        <taxon>Dikarya</taxon>
        <taxon>Ascomycota</taxon>
        <taxon>Saccharomycotina</taxon>
        <taxon>Saccharomycetes</taxon>
        <taxon>Saccharomycetales</taxon>
        <taxon>Saccharomycetaceae</taxon>
        <taxon>Naumovozyma</taxon>
    </lineage>
</organism>
<dbReference type="HOGENOM" id="CLU_079423_0_0_1"/>
<dbReference type="FunCoup" id="G0VDQ2">
    <property type="interactions" value="184"/>
</dbReference>
<keyword evidence="2 7" id="KW-0812">Transmembrane</keyword>
<evidence type="ECO:0000256" key="7">
    <source>
        <dbReference type="SAM" id="Phobius"/>
    </source>
</evidence>
<dbReference type="EMBL" id="HE576755">
    <property type="protein sequence ID" value="CCC69691.1"/>
    <property type="molecule type" value="Genomic_DNA"/>
</dbReference>
<accession>G0VDQ2</accession>